<dbReference type="EMBL" id="JAIWYP010000004">
    <property type="protein sequence ID" value="KAH3841063.1"/>
    <property type="molecule type" value="Genomic_DNA"/>
</dbReference>
<evidence type="ECO:0000256" key="1">
    <source>
        <dbReference type="SAM" id="MobiDB-lite"/>
    </source>
</evidence>
<keyword evidence="3" id="KW-1185">Reference proteome</keyword>
<proteinExistence type="predicted"/>
<evidence type="ECO:0000313" key="2">
    <source>
        <dbReference type="EMBL" id="KAH3841063.1"/>
    </source>
</evidence>
<comment type="caution">
    <text evidence="2">The sequence shown here is derived from an EMBL/GenBank/DDBJ whole genome shotgun (WGS) entry which is preliminary data.</text>
</comment>
<sequence length="189" mass="21436">MGGKQSTSLGCHLMTSRVCGADDLNKVHPSSTNRKDEEDTNTELSSDGEVEILSRSIQLQEEKENKNKRPSRKNLMTSHVRGADDSKSIHTSCINVVDGDKDRDVGRSSYFETWHLDKEKGKQKRRPPRKSSMTLRASGTDDSDSMHSRCINVDDDETDRNMGNLSDFEVKKIIQYCLSISWRFLNLHS</sequence>
<feature type="region of interest" description="Disordered" evidence="1">
    <location>
        <begin position="118"/>
        <end position="155"/>
    </location>
</feature>
<evidence type="ECO:0000313" key="3">
    <source>
        <dbReference type="Proteomes" id="UP000828390"/>
    </source>
</evidence>
<reference evidence="2" key="2">
    <citation type="submission" date="2020-11" db="EMBL/GenBank/DDBJ databases">
        <authorList>
            <person name="McCartney M.A."/>
            <person name="Auch B."/>
            <person name="Kono T."/>
            <person name="Mallez S."/>
            <person name="Becker A."/>
            <person name="Gohl D.M."/>
            <person name="Silverstein K.A.T."/>
            <person name="Koren S."/>
            <person name="Bechman K.B."/>
            <person name="Herman A."/>
            <person name="Abrahante J.E."/>
            <person name="Garbe J."/>
        </authorList>
    </citation>
    <scope>NUCLEOTIDE SEQUENCE</scope>
    <source>
        <strain evidence="2">Duluth1</strain>
        <tissue evidence="2">Whole animal</tissue>
    </source>
</reference>
<dbReference type="Proteomes" id="UP000828390">
    <property type="component" value="Unassembled WGS sequence"/>
</dbReference>
<reference evidence="2" key="1">
    <citation type="journal article" date="2019" name="bioRxiv">
        <title>The Genome of the Zebra Mussel, Dreissena polymorpha: A Resource for Invasive Species Research.</title>
        <authorList>
            <person name="McCartney M.A."/>
            <person name="Auch B."/>
            <person name="Kono T."/>
            <person name="Mallez S."/>
            <person name="Zhang Y."/>
            <person name="Obille A."/>
            <person name="Becker A."/>
            <person name="Abrahante J.E."/>
            <person name="Garbe J."/>
            <person name="Badalamenti J.P."/>
            <person name="Herman A."/>
            <person name="Mangelson H."/>
            <person name="Liachko I."/>
            <person name="Sullivan S."/>
            <person name="Sone E.D."/>
            <person name="Koren S."/>
            <person name="Silverstein K.A.T."/>
            <person name="Beckman K.B."/>
            <person name="Gohl D.M."/>
        </authorList>
    </citation>
    <scope>NUCLEOTIDE SEQUENCE</scope>
    <source>
        <strain evidence="2">Duluth1</strain>
        <tissue evidence="2">Whole animal</tissue>
    </source>
</reference>
<protein>
    <submittedName>
        <fullName evidence="2">Uncharacterized protein</fullName>
    </submittedName>
</protein>
<organism evidence="2 3">
    <name type="scientific">Dreissena polymorpha</name>
    <name type="common">Zebra mussel</name>
    <name type="synonym">Mytilus polymorpha</name>
    <dbReference type="NCBI Taxonomy" id="45954"/>
    <lineage>
        <taxon>Eukaryota</taxon>
        <taxon>Metazoa</taxon>
        <taxon>Spiralia</taxon>
        <taxon>Lophotrochozoa</taxon>
        <taxon>Mollusca</taxon>
        <taxon>Bivalvia</taxon>
        <taxon>Autobranchia</taxon>
        <taxon>Heteroconchia</taxon>
        <taxon>Euheterodonta</taxon>
        <taxon>Imparidentia</taxon>
        <taxon>Neoheterodontei</taxon>
        <taxon>Myida</taxon>
        <taxon>Dreissenoidea</taxon>
        <taxon>Dreissenidae</taxon>
        <taxon>Dreissena</taxon>
    </lineage>
</organism>
<dbReference type="AlphaFoldDB" id="A0A9D4QS35"/>
<gene>
    <name evidence="2" type="ORF">DPMN_114521</name>
</gene>
<feature type="region of interest" description="Disordered" evidence="1">
    <location>
        <begin position="20"/>
        <end position="84"/>
    </location>
</feature>
<accession>A0A9D4QS35</accession>
<name>A0A9D4QS35_DREPO</name>
<feature type="compositionally biased region" description="Acidic residues" evidence="1">
    <location>
        <begin position="38"/>
        <end position="50"/>
    </location>
</feature>